<comment type="similarity">
    <text evidence="1 2">Belongs to the small heat shock protein (HSP20) family.</text>
</comment>
<dbReference type="OrthoDB" id="288864at2"/>
<evidence type="ECO:0000313" key="6">
    <source>
        <dbReference type="Proteomes" id="UP000221734"/>
    </source>
</evidence>
<proteinExistence type="inferred from homology"/>
<name>A0A2C9CLU0_KUEST</name>
<dbReference type="PANTHER" id="PTHR11527">
    <property type="entry name" value="HEAT-SHOCK PROTEIN 20 FAMILY MEMBER"/>
    <property type="match status" value="1"/>
</dbReference>
<evidence type="ECO:0000256" key="1">
    <source>
        <dbReference type="PROSITE-ProRule" id="PRU00285"/>
    </source>
</evidence>
<evidence type="ECO:0000256" key="2">
    <source>
        <dbReference type="RuleBase" id="RU003616"/>
    </source>
</evidence>
<dbReference type="PROSITE" id="PS01031">
    <property type="entry name" value="SHSP"/>
    <property type="match status" value="1"/>
</dbReference>
<dbReference type="KEGG" id="kst:KSMBR1_4086"/>
<evidence type="ECO:0000313" key="7">
    <source>
        <dbReference type="Proteomes" id="UP000501926"/>
    </source>
</evidence>
<gene>
    <name evidence="4" type="ORF">KsCSTR_24860</name>
    <name evidence="5" type="ORF">KSMBR1_4086</name>
</gene>
<accession>A0A2C9CLU0</accession>
<dbReference type="RefSeq" id="WP_099326917.1">
    <property type="nucleotide sequence ID" value="NZ_CP049055.1"/>
</dbReference>
<dbReference type="InterPro" id="IPR031107">
    <property type="entry name" value="Small_HSP"/>
</dbReference>
<sequence>MLPLSRTLETLLGLQEAMDLARDTGFFENTTTSRGVYPPMNIFEKDGDLVLVSELAGVKKEDLNIEVKNNILRLSGERRIDYGENVSYHRIERTASKFDRTLRLPVNVESDQVRAEYIDGLLVISLPRAESEKPKRIAIQ</sequence>
<keyword evidence="6" id="KW-1185">Reference proteome</keyword>
<dbReference type="AlphaFoldDB" id="A0A2C9CLU0"/>
<dbReference type="Gene3D" id="2.60.40.790">
    <property type="match status" value="1"/>
</dbReference>
<dbReference type="InterPro" id="IPR008978">
    <property type="entry name" value="HSP20-like_chaperone"/>
</dbReference>
<protein>
    <recommendedName>
        <fullName evidence="3">SHSP domain-containing protein</fullName>
    </recommendedName>
</protein>
<reference evidence="6" key="1">
    <citation type="submission" date="2017-10" db="EMBL/GenBank/DDBJ databases">
        <authorList>
            <person name="Frank J."/>
        </authorList>
    </citation>
    <scope>NUCLEOTIDE SEQUENCE [LARGE SCALE GENOMIC DNA]</scope>
</reference>
<evidence type="ECO:0000313" key="4">
    <source>
        <dbReference type="EMBL" id="QII11865.1"/>
    </source>
</evidence>
<evidence type="ECO:0000313" key="5">
    <source>
        <dbReference type="EMBL" id="SOH06558.1"/>
    </source>
</evidence>
<dbReference type="CDD" id="cd06464">
    <property type="entry name" value="ACD_sHsps-like"/>
    <property type="match status" value="1"/>
</dbReference>
<dbReference type="Proteomes" id="UP000501926">
    <property type="component" value="Chromosome"/>
</dbReference>
<dbReference type="EMBL" id="LT934425">
    <property type="protein sequence ID" value="SOH06558.1"/>
    <property type="molecule type" value="Genomic_DNA"/>
</dbReference>
<evidence type="ECO:0000259" key="3">
    <source>
        <dbReference type="PROSITE" id="PS01031"/>
    </source>
</evidence>
<reference evidence="5" key="2">
    <citation type="submission" date="2017-10" db="EMBL/GenBank/DDBJ databases">
        <authorList>
            <person name="Banno H."/>
            <person name="Chua N.-H."/>
        </authorList>
    </citation>
    <scope>NUCLEOTIDE SEQUENCE [LARGE SCALE GENOMIC DNA]</scope>
    <source>
        <strain evidence="5">Kuenenia_mbr1_ru-nijmegen</strain>
    </source>
</reference>
<dbReference type="InterPro" id="IPR002068">
    <property type="entry name" value="A-crystallin/Hsp20_dom"/>
</dbReference>
<feature type="domain" description="SHSP" evidence="3">
    <location>
        <begin position="31"/>
        <end position="140"/>
    </location>
</feature>
<organism evidence="5 6">
    <name type="scientific">Kuenenia stuttgartiensis</name>
    <dbReference type="NCBI Taxonomy" id="174633"/>
    <lineage>
        <taxon>Bacteria</taxon>
        <taxon>Pseudomonadati</taxon>
        <taxon>Planctomycetota</taxon>
        <taxon>Candidatus Brocadiia</taxon>
        <taxon>Candidatus Brocadiales</taxon>
        <taxon>Candidatus Brocadiaceae</taxon>
        <taxon>Candidatus Kuenenia</taxon>
    </lineage>
</organism>
<dbReference type="Proteomes" id="UP000221734">
    <property type="component" value="Chromosome Kuenenia_stuttgartiensis_MBR1"/>
</dbReference>
<dbReference type="Pfam" id="PF00011">
    <property type="entry name" value="HSP20"/>
    <property type="match status" value="1"/>
</dbReference>
<dbReference type="SUPFAM" id="SSF49764">
    <property type="entry name" value="HSP20-like chaperones"/>
    <property type="match status" value="1"/>
</dbReference>
<dbReference type="EMBL" id="CP049055">
    <property type="protein sequence ID" value="QII11865.1"/>
    <property type="molecule type" value="Genomic_DNA"/>
</dbReference>
<reference evidence="4 7" key="3">
    <citation type="submission" date="2020-02" db="EMBL/GenBank/DDBJ databases">
        <title>Newly sequenced genome of strain CSTR1 showed variability in Candidatus Kuenenia stuttgartiensis genomes.</title>
        <authorList>
            <person name="Ding C."/>
            <person name="Adrian L."/>
        </authorList>
    </citation>
    <scope>NUCLEOTIDE SEQUENCE [LARGE SCALE GENOMIC DNA]</scope>
    <source>
        <strain evidence="4 7">CSTR1</strain>
    </source>
</reference>